<gene>
    <name evidence="1" type="ORF">D1Z90_10075</name>
</gene>
<dbReference type="EMBL" id="QZCH01000011">
    <property type="protein sequence ID" value="RJG47740.1"/>
    <property type="molecule type" value="Genomic_DNA"/>
</dbReference>
<reference evidence="1 2" key="1">
    <citation type="submission" date="2018-09" db="EMBL/GenBank/DDBJ databases">
        <authorList>
            <person name="Wang F."/>
        </authorList>
    </citation>
    <scope>NUCLEOTIDE SEQUENCE [LARGE SCALE GENOMIC DNA]</scope>
    <source>
        <strain evidence="1 2">PLHSC7-2</strain>
    </source>
</reference>
<dbReference type="AlphaFoldDB" id="A0A418YEX9"/>
<reference evidence="1 2" key="2">
    <citation type="submission" date="2019-01" db="EMBL/GenBank/DDBJ databases">
        <title>Motilimonas pumilus sp. nov., isolated from the gut of sea cucumber (Apostichopus japonicus).</title>
        <authorList>
            <person name="Wang F.-Q."/>
            <person name="Ren L.-H."/>
            <person name="Lin Y.-W."/>
            <person name="Sun G.-H."/>
            <person name="Du Z.-J."/>
            <person name="Zhao J.-X."/>
            <person name="Liu X.-J."/>
            <person name="Liu L.-J."/>
        </authorList>
    </citation>
    <scope>NUCLEOTIDE SEQUENCE [LARGE SCALE GENOMIC DNA]</scope>
    <source>
        <strain evidence="1 2">PLHSC7-2</strain>
    </source>
</reference>
<organism evidence="1 2">
    <name type="scientific">Motilimonas pumila</name>
    <dbReference type="NCBI Taxonomy" id="2303987"/>
    <lineage>
        <taxon>Bacteria</taxon>
        <taxon>Pseudomonadati</taxon>
        <taxon>Pseudomonadota</taxon>
        <taxon>Gammaproteobacteria</taxon>
        <taxon>Alteromonadales</taxon>
        <taxon>Alteromonadales genera incertae sedis</taxon>
        <taxon>Motilimonas</taxon>
    </lineage>
</organism>
<sequence length="111" mass="12830">MLMCLWVLLKFVLLKPAILKPLLAALLILAALYLNMSRHEVILFLPRFEKTRRVFGLFIQQIANNIPAPIKRRRQQILAKRQALLALVKEKMRLFMPYQAGELAPIPVANK</sequence>
<proteinExistence type="predicted"/>
<dbReference type="RefSeq" id="WP_119910624.1">
    <property type="nucleotide sequence ID" value="NZ_QZCH01000011.1"/>
</dbReference>
<keyword evidence="2" id="KW-1185">Reference proteome</keyword>
<protein>
    <submittedName>
        <fullName evidence="1">Uncharacterized protein</fullName>
    </submittedName>
</protein>
<evidence type="ECO:0000313" key="1">
    <source>
        <dbReference type="EMBL" id="RJG47740.1"/>
    </source>
</evidence>
<accession>A0A418YEX9</accession>
<dbReference type="Proteomes" id="UP000283255">
    <property type="component" value="Unassembled WGS sequence"/>
</dbReference>
<comment type="caution">
    <text evidence="1">The sequence shown here is derived from an EMBL/GenBank/DDBJ whole genome shotgun (WGS) entry which is preliminary data.</text>
</comment>
<name>A0A418YEX9_9GAMM</name>
<evidence type="ECO:0000313" key="2">
    <source>
        <dbReference type="Proteomes" id="UP000283255"/>
    </source>
</evidence>